<protein>
    <recommendedName>
        <fullName evidence="3">NinB protein</fullName>
    </recommendedName>
</protein>
<gene>
    <name evidence="1" type="ORF">WMO13_06650</name>
</gene>
<dbReference type="EMBL" id="CP150637">
    <property type="protein sequence ID" value="WZW87060.1"/>
    <property type="molecule type" value="Genomic_DNA"/>
</dbReference>
<organism evidence="1 2">
    <name type="scientific">Ignatzschineria larvae DSM 13226</name>
    <dbReference type="NCBI Taxonomy" id="1111732"/>
    <lineage>
        <taxon>Bacteria</taxon>
        <taxon>Pseudomonadati</taxon>
        <taxon>Pseudomonadota</taxon>
        <taxon>Gammaproteobacteria</taxon>
        <taxon>Cardiobacteriales</taxon>
        <taxon>Ignatzschineriaceae</taxon>
        <taxon>Ignatzschineria</taxon>
    </lineage>
</organism>
<sequence length="155" mass="17896">MIFQVKNYEVLGNLVAQINKMWTEDKSPLIEIKDKTEDRSKAQNRLMHMWFRDIAKSTGHGVIYEAGRCKYQYFLPLLILSQKEEAVIASFVAQETEKRVGYERFLKVLGTGVIGTTRFLTTQEFAEALTNMQIGEVEHNLSDPVKFGFEVWGNR</sequence>
<evidence type="ECO:0000313" key="2">
    <source>
        <dbReference type="Proteomes" id="UP001449178"/>
    </source>
</evidence>
<dbReference type="SUPFAM" id="SSF103370">
    <property type="entry name" value="NinB"/>
    <property type="match status" value="1"/>
</dbReference>
<keyword evidence="2" id="KW-1185">Reference proteome</keyword>
<evidence type="ECO:0000313" key="1">
    <source>
        <dbReference type="EMBL" id="WZW87060.1"/>
    </source>
</evidence>
<evidence type="ECO:0008006" key="3">
    <source>
        <dbReference type="Google" id="ProtNLM"/>
    </source>
</evidence>
<reference evidence="1 2" key="1">
    <citation type="submission" date="2024-03" db="EMBL/GenBank/DDBJ databases">
        <title>Complete Genome Sequence and Annotation of Ignatzschineria larvae DSM 13226.</title>
        <authorList>
            <person name="Cantrell E."/>
            <person name="Burcham Z.M."/>
        </authorList>
    </citation>
    <scope>NUCLEOTIDE SEQUENCE [LARGE SCALE GENOMIC DNA]</scope>
    <source>
        <strain evidence="1 2">DSM 13226</strain>
    </source>
</reference>
<accession>A0ABZ3BX17</accession>
<dbReference type="InterPro" id="IPR036619">
    <property type="entry name" value="NinB_sf"/>
</dbReference>
<proteinExistence type="predicted"/>
<name>A0ABZ3BX17_9GAMM</name>
<dbReference type="Proteomes" id="UP001449178">
    <property type="component" value="Chromosome"/>
</dbReference>
<dbReference type="Gene3D" id="1.10.3790.10">
    <property type="entry name" value="NinB"/>
    <property type="match status" value="1"/>
</dbReference>
<dbReference type="RefSeq" id="WP_026878504.1">
    <property type="nucleotide sequence ID" value="NZ_AZOD01000009.1"/>
</dbReference>